<evidence type="ECO:0008006" key="8">
    <source>
        <dbReference type="Google" id="ProtNLM"/>
    </source>
</evidence>
<dbReference type="InterPro" id="IPR047662">
    <property type="entry name" value="SemiSWEET"/>
</dbReference>
<dbReference type="KEGG" id="fer:FNB15_07895"/>
<dbReference type="EMBL" id="CP041636">
    <property type="protein sequence ID" value="QDO97194.1"/>
    <property type="molecule type" value="Genomic_DNA"/>
</dbReference>
<dbReference type="Pfam" id="PF04193">
    <property type="entry name" value="PQ-loop"/>
    <property type="match status" value="1"/>
</dbReference>
<dbReference type="GO" id="GO:0016020">
    <property type="term" value="C:membrane"/>
    <property type="evidence" value="ECO:0007669"/>
    <property type="project" value="UniProtKB-SubCell"/>
</dbReference>
<evidence type="ECO:0000313" key="7">
    <source>
        <dbReference type="Proteomes" id="UP000317496"/>
    </source>
</evidence>
<proteinExistence type="predicted"/>
<feature type="transmembrane region" description="Helical" evidence="5">
    <location>
        <begin position="59"/>
        <end position="78"/>
    </location>
</feature>
<keyword evidence="4 5" id="KW-0472">Membrane</keyword>
<gene>
    <name evidence="6" type="ORF">FNB15_07895</name>
</gene>
<dbReference type="NCBIfam" id="NF037968">
    <property type="entry name" value="SemiSWEET_2"/>
    <property type="match status" value="1"/>
</dbReference>
<sequence length="98" mass="10772">MDTAAWLGAFAALASTLSFAPQAWKVIRSRRTKDISAVMYGFTVTGFALWSAYGIALMQWPIIVCNTICLLLAAFILFMKLSPQRVKDEVADRIDPAG</sequence>
<reference evidence="6 7" key="1">
    <citation type="submission" date="2019-07" db="EMBL/GenBank/DDBJ databases">
        <title>Genome sequencing for Ferrovibrio sp. K5.</title>
        <authorList>
            <person name="Park S.-J."/>
        </authorList>
    </citation>
    <scope>NUCLEOTIDE SEQUENCE [LARGE SCALE GENOMIC DNA]</scope>
    <source>
        <strain evidence="6 7">K5</strain>
    </source>
</reference>
<name>A0A516H098_9PROT</name>
<accession>A0A516H098</accession>
<evidence type="ECO:0000256" key="4">
    <source>
        <dbReference type="ARBA" id="ARBA00023136"/>
    </source>
</evidence>
<dbReference type="GO" id="GO:0051119">
    <property type="term" value="F:sugar transmembrane transporter activity"/>
    <property type="evidence" value="ECO:0007669"/>
    <property type="project" value="InterPro"/>
</dbReference>
<evidence type="ECO:0000256" key="3">
    <source>
        <dbReference type="ARBA" id="ARBA00022989"/>
    </source>
</evidence>
<dbReference type="AlphaFoldDB" id="A0A516H098"/>
<evidence type="ECO:0000256" key="5">
    <source>
        <dbReference type="SAM" id="Phobius"/>
    </source>
</evidence>
<organism evidence="6 7">
    <name type="scientific">Ferrovibrio terrae</name>
    <dbReference type="NCBI Taxonomy" id="2594003"/>
    <lineage>
        <taxon>Bacteria</taxon>
        <taxon>Pseudomonadati</taxon>
        <taxon>Pseudomonadota</taxon>
        <taxon>Alphaproteobacteria</taxon>
        <taxon>Rhodospirillales</taxon>
        <taxon>Rhodospirillaceae</taxon>
        <taxon>Ferrovibrio</taxon>
    </lineage>
</organism>
<evidence type="ECO:0000256" key="1">
    <source>
        <dbReference type="ARBA" id="ARBA00004141"/>
    </source>
</evidence>
<feature type="transmembrane region" description="Helical" evidence="5">
    <location>
        <begin position="6"/>
        <end position="24"/>
    </location>
</feature>
<dbReference type="OrthoDB" id="9814012at2"/>
<dbReference type="Proteomes" id="UP000317496">
    <property type="component" value="Chromosome"/>
</dbReference>
<evidence type="ECO:0000313" key="6">
    <source>
        <dbReference type="EMBL" id="QDO97194.1"/>
    </source>
</evidence>
<keyword evidence="3 5" id="KW-1133">Transmembrane helix</keyword>
<keyword evidence="2 5" id="KW-0812">Transmembrane</keyword>
<comment type="subcellular location">
    <subcellularLocation>
        <location evidence="1">Membrane</location>
        <topology evidence="1">Multi-pass membrane protein</topology>
    </subcellularLocation>
</comment>
<evidence type="ECO:0000256" key="2">
    <source>
        <dbReference type="ARBA" id="ARBA00022692"/>
    </source>
</evidence>
<dbReference type="InterPro" id="IPR006603">
    <property type="entry name" value="PQ-loop_rpt"/>
</dbReference>
<feature type="transmembrane region" description="Helical" evidence="5">
    <location>
        <begin position="36"/>
        <end position="53"/>
    </location>
</feature>
<keyword evidence="7" id="KW-1185">Reference proteome</keyword>
<dbReference type="Gene3D" id="1.20.1280.290">
    <property type="match status" value="1"/>
</dbReference>
<protein>
    <recommendedName>
        <fullName evidence="8">Glutathione synthetase</fullName>
    </recommendedName>
</protein>
<dbReference type="RefSeq" id="WP_144068175.1">
    <property type="nucleotide sequence ID" value="NZ_CP041636.1"/>
</dbReference>